<feature type="region of interest" description="Disordered" evidence="1">
    <location>
        <begin position="53"/>
        <end position="72"/>
    </location>
</feature>
<protein>
    <submittedName>
        <fullName evidence="2">Uncharacterized protein</fullName>
    </submittedName>
</protein>
<name>H3KGE4_9BURK</name>
<keyword evidence="3" id="KW-1185">Reference proteome</keyword>
<evidence type="ECO:0000313" key="3">
    <source>
        <dbReference type="Proteomes" id="UP000004956"/>
    </source>
</evidence>
<dbReference type="PANTHER" id="PTHR33505">
    <property type="entry name" value="ZGC:162634"/>
    <property type="match status" value="1"/>
</dbReference>
<proteinExistence type="predicted"/>
<dbReference type="InterPro" id="IPR005651">
    <property type="entry name" value="Trm112-like"/>
</dbReference>
<dbReference type="RefSeq" id="WP_008542946.1">
    <property type="nucleotide sequence ID" value="NZ_JH604995.1"/>
</dbReference>
<reference evidence="2 3" key="1">
    <citation type="submission" date="2011-11" db="EMBL/GenBank/DDBJ databases">
        <authorList>
            <person name="Weinstock G."/>
            <person name="Sodergren E."/>
            <person name="Clifton S."/>
            <person name="Fulton L."/>
            <person name="Fulton B."/>
            <person name="Courtney L."/>
            <person name="Fronick C."/>
            <person name="Harrison M."/>
            <person name="Strong C."/>
            <person name="Farmer C."/>
            <person name="Delahaunty K."/>
            <person name="Markovic C."/>
            <person name="Hall O."/>
            <person name="Minx P."/>
            <person name="Tomlinson C."/>
            <person name="Mitreva M."/>
            <person name="Hou S."/>
            <person name="Chen J."/>
            <person name="Wollam A."/>
            <person name="Pepin K.H."/>
            <person name="Johnson M."/>
            <person name="Bhonagiri V."/>
            <person name="Zhang X."/>
            <person name="Suruliraj S."/>
            <person name="Warren W."/>
            <person name="Chinwalla A."/>
            <person name="Mardis E.R."/>
            <person name="Wilson R.K."/>
        </authorList>
    </citation>
    <scope>NUCLEOTIDE SEQUENCE [LARGE SCALE GENOMIC DNA]</scope>
    <source>
        <strain evidence="2 3">YIT 11816</strain>
    </source>
</reference>
<dbReference type="AlphaFoldDB" id="H3KGE4"/>
<organism evidence="2 3">
    <name type="scientific">Sutterella parvirubra YIT 11816</name>
    <dbReference type="NCBI Taxonomy" id="762967"/>
    <lineage>
        <taxon>Bacteria</taxon>
        <taxon>Pseudomonadati</taxon>
        <taxon>Pseudomonadota</taxon>
        <taxon>Betaproteobacteria</taxon>
        <taxon>Burkholderiales</taxon>
        <taxon>Sutterellaceae</taxon>
        <taxon>Sutterella</taxon>
    </lineage>
</organism>
<evidence type="ECO:0000313" key="2">
    <source>
        <dbReference type="EMBL" id="EHY30799.1"/>
    </source>
</evidence>
<evidence type="ECO:0000256" key="1">
    <source>
        <dbReference type="SAM" id="MobiDB-lite"/>
    </source>
</evidence>
<gene>
    <name evidence="2" type="ORF">HMPREF9440_01824</name>
</gene>
<dbReference type="SUPFAM" id="SSF158997">
    <property type="entry name" value="Trm112p-like"/>
    <property type="match status" value="1"/>
</dbReference>
<dbReference type="Proteomes" id="UP000004956">
    <property type="component" value="Unassembled WGS sequence"/>
</dbReference>
<accession>H3KGE4</accession>
<dbReference type="Gene3D" id="2.20.25.10">
    <property type="match status" value="1"/>
</dbReference>
<dbReference type="STRING" id="762967.HMPREF9440_01824"/>
<dbReference type="Pfam" id="PF03966">
    <property type="entry name" value="Trm112p"/>
    <property type="match status" value="1"/>
</dbReference>
<comment type="caution">
    <text evidence="2">The sequence shown here is derived from an EMBL/GenBank/DDBJ whole genome shotgun (WGS) entry which is preliminary data.</text>
</comment>
<dbReference type="EMBL" id="AFBQ01000274">
    <property type="protein sequence ID" value="EHY30799.1"/>
    <property type="molecule type" value="Genomic_DNA"/>
</dbReference>
<dbReference type="OrthoDB" id="9812205at2"/>
<sequence length="72" mass="8085">MKPIIPEYLVCPVCKGTLRALEGVRQELACPACGLAFEVRDGIPSMIRADARQLTDEERTKMKRPTPKEEAR</sequence>
<dbReference type="PATRIC" id="fig|762967.3.peg.1436"/>
<dbReference type="GO" id="GO:0005829">
    <property type="term" value="C:cytosol"/>
    <property type="evidence" value="ECO:0007669"/>
    <property type="project" value="TreeGrafter"/>
</dbReference>
<dbReference type="PANTHER" id="PTHR33505:SF4">
    <property type="entry name" value="PROTEIN PREY, MITOCHONDRIAL"/>
    <property type="match status" value="1"/>
</dbReference>
<dbReference type="HOGENOM" id="CLU_155659_3_1_4"/>